<evidence type="ECO:0000313" key="1">
    <source>
        <dbReference type="EMBL" id="MCP9564388.1"/>
    </source>
</evidence>
<gene>
    <name evidence="1" type="ORF">NNC64_07375</name>
</gene>
<dbReference type="RefSeq" id="WP_254978427.1">
    <property type="nucleotide sequence ID" value="NZ_JANDWZ010000013.1"/>
</dbReference>
<protein>
    <submittedName>
        <fullName evidence="1">Uncharacterized protein</fullName>
    </submittedName>
</protein>
<sequence length="83" mass="9731">MIPYSKWKQMGAFHFVIEYKVSVVFCLETSRLSFVLKTVCLLGTFLKNMSFCWLKVDEGCRKVEKYAENMQKVEENEVSIAFC</sequence>
<proteinExistence type="predicted"/>
<name>A0AAW5IHQ4_9BACT</name>
<dbReference type="AlphaFoldDB" id="A0AAW5IHQ4"/>
<accession>A0AAW5IHQ4</accession>
<dbReference type="EMBL" id="JANDWZ010000013">
    <property type="protein sequence ID" value="MCP9564388.1"/>
    <property type="molecule type" value="Genomic_DNA"/>
</dbReference>
<dbReference type="Proteomes" id="UP001205531">
    <property type="component" value="Unassembled WGS sequence"/>
</dbReference>
<organism evidence="1 2">
    <name type="scientific">Segatella copri</name>
    <dbReference type="NCBI Taxonomy" id="165179"/>
    <lineage>
        <taxon>Bacteria</taxon>
        <taxon>Pseudomonadati</taxon>
        <taxon>Bacteroidota</taxon>
        <taxon>Bacteroidia</taxon>
        <taxon>Bacteroidales</taxon>
        <taxon>Prevotellaceae</taxon>
        <taxon>Segatella</taxon>
    </lineage>
</organism>
<comment type="caution">
    <text evidence="1">The sequence shown here is derived from an EMBL/GenBank/DDBJ whole genome shotgun (WGS) entry which is preliminary data.</text>
</comment>
<reference evidence="1" key="1">
    <citation type="submission" date="2022-07" db="EMBL/GenBank/DDBJ databases">
        <title>Prevotella copri.</title>
        <authorList>
            <person name="Yang C."/>
        </authorList>
    </citation>
    <scope>NUCLEOTIDE SEQUENCE</scope>
    <source>
        <strain evidence="1">HF2107</strain>
    </source>
</reference>
<evidence type="ECO:0000313" key="2">
    <source>
        <dbReference type="Proteomes" id="UP001205531"/>
    </source>
</evidence>